<protein>
    <submittedName>
        <fullName evidence="5">Putative translation elongation factor g protein</fullName>
    </submittedName>
</protein>
<dbReference type="SUPFAM" id="SSF50447">
    <property type="entry name" value="Translation proteins"/>
    <property type="match status" value="1"/>
</dbReference>
<dbReference type="Pfam" id="PF22042">
    <property type="entry name" value="EF-G_D2"/>
    <property type="match status" value="1"/>
</dbReference>
<dbReference type="Gene3D" id="2.40.30.10">
    <property type="entry name" value="Translation factors"/>
    <property type="match status" value="1"/>
</dbReference>
<dbReference type="InterPro" id="IPR053905">
    <property type="entry name" value="EF-G-like_DII"/>
</dbReference>
<keyword evidence="1" id="KW-0547">Nucleotide-binding</keyword>
<dbReference type="eggNOG" id="KOG0465">
    <property type="taxonomic scope" value="Eukaryota"/>
</dbReference>
<feature type="domain" description="Tr-type G" evidence="4">
    <location>
        <begin position="1"/>
        <end position="192"/>
    </location>
</feature>
<evidence type="ECO:0000256" key="2">
    <source>
        <dbReference type="ARBA" id="ARBA00022917"/>
    </source>
</evidence>
<reference evidence="6" key="1">
    <citation type="journal article" date="2013" name="Genome Announc.">
        <title>Draft genome sequence of the grapevine dieback fungus Eutypa lata UCR-EL1.</title>
        <authorList>
            <person name="Blanco-Ulate B."/>
            <person name="Rolshausen P.E."/>
            <person name="Cantu D."/>
        </authorList>
    </citation>
    <scope>NUCLEOTIDE SEQUENCE [LARGE SCALE GENOMIC DNA]</scope>
    <source>
        <strain evidence="6">UCR-EL1</strain>
    </source>
</reference>
<dbReference type="PROSITE" id="PS51722">
    <property type="entry name" value="G_TR_2"/>
    <property type="match status" value="1"/>
</dbReference>
<keyword evidence="6" id="KW-1185">Reference proteome</keyword>
<dbReference type="STRING" id="1287681.M7SGM6"/>
<dbReference type="InterPro" id="IPR009000">
    <property type="entry name" value="Transl_B-barrel_sf"/>
</dbReference>
<dbReference type="InterPro" id="IPR041095">
    <property type="entry name" value="EFG_II"/>
</dbReference>
<dbReference type="GO" id="GO:0003746">
    <property type="term" value="F:translation elongation factor activity"/>
    <property type="evidence" value="ECO:0007669"/>
    <property type="project" value="UniProtKB-KW"/>
</dbReference>
<dbReference type="OrthoDB" id="198619at2759"/>
<evidence type="ECO:0000256" key="1">
    <source>
        <dbReference type="ARBA" id="ARBA00022741"/>
    </source>
</evidence>
<dbReference type="KEGG" id="ela:UCREL1_9634"/>
<dbReference type="SUPFAM" id="SSF54980">
    <property type="entry name" value="EF-G C-terminal domain-like"/>
    <property type="match status" value="2"/>
</dbReference>
<dbReference type="PANTHER" id="PTHR43261:SF1">
    <property type="entry name" value="RIBOSOME-RELEASING FACTOR 2, MITOCHONDRIAL"/>
    <property type="match status" value="1"/>
</dbReference>
<organism evidence="5 6">
    <name type="scientific">Eutypa lata (strain UCR-EL1)</name>
    <name type="common">Grapevine dieback disease fungus</name>
    <name type="synonym">Eutypa armeniacae</name>
    <dbReference type="NCBI Taxonomy" id="1287681"/>
    <lineage>
        <taxon>Eukaryota</taxon>
        <taxon>Fungi</taxon>
        <taxon>Dikarya</taxon>
        <taxon>Ascomycota</taxon>
        <taxon>Pezizomycotina</taxon>
        <taxon>Sordariomycetes</taxon>
        <taxon>Xylariomycetidae</taxon>
        <taxon>Xylariales</taxon>
        <taxon>Diatrypaceae</taxon>
        <taxon>Eutypa</taxon>
    </lineage>
</organism>
<evidence type="ECO:0000256" key="3">
    <source>
        <dbReference type="ARBA" id="ARBA00023134"/>
    </source>
</evidence>
<name>M7SGM6_EUTLA</name>
<dbReference type="PANTHER" id="PTHR43261">
    <property type="entry name" value="TRANSLATION ELONGATION FACTOR G-RELATED"/>
    <property type="match status" value="1"/>
</dbReference>
<dbReference type="InterPro" id="IPR000795">
    <property type="entry name" value="T_Tr_GTP-bd_dom"/>
</dbReference>
<evidence type="ECO:0000259" key="4">
    <source>
        <dbReference type="PROSITE" id="PS51722"/>
    </source>
</evidence>
<evidence type="ECO:0000313" key="5">
    <source>
        <dbReference type="EMBL" id="EMR63423.1"/>
    </source>
</evidence>
<dbReference type="SUPFAM" id="SSF52540">
    <property type="entry name" value="P-loop containing nucleoside triphosphate hydrolases"/>
    <property type="match status" value="1"/>
</dbReference>
<accession>M7SGM6</accession>
<dbReference type="InterPro" id="IPR035647">
    <property type="entry name" value="EFG_III/V"/>
</dbReference>
<dbReference type="CDD" id="cd03713">
    <property type="entry name" value="EFG_mtEFG_C"/>
    <property type="match status" value="1"/>
</dbReference>
<dbReference type="InterPro" id="IPR035649">
    <property type="entry name" value="EFG_V"/>
</dbReference>
<dbReference type="EMBL" id="KB707231">
    <property type="protein sequence ID" value="EMR63423.1"/>
    <property type="molecule type" value="Genomic_DNA"/>
</dbReference>
<dbReference type="Gene3D" id="3.40.50.300">
    <property type="entry name" value="P-loop containing nucleotide triphosphate hydrolases"/>
    <property type="match status" value="1"/>
</dbReference>
<dbReference type="GO" id="GO:0005739">
    <property type="term" value="C:mitochondrion"/>
    <property type="evidence" value="ECO:0007669"/>
    <property type="project" value="TreeGrafter"/>
</dbReference>
<dbReference type="Gene3D" id="3.30.70.870">
    <property type="entry name" value="Elongation Factor G (Translational Gtpase), domain 3"/>
    <property type="match status" value="1"/>
</dbReference>
<keyword evidence="3" id="KW-0342">GTP-binding</keyword>
<dbReference type="Gene3D" id="3.30.70.240">
    <property type="match status" value="1"/>
</dbReference>
<dbReference type="GO" id="GO:0032790">
    <property type="term" value="P:ribosome disassembly"/>
    <property type="evidence" value="ECO:0007669"/>
    <property type="project" value="TreeGrafter"/>
</dbReference>
<dbReference type="AlphaFoldDB" id="M7SGM6"/>
<gene>
    <name evidence="5" type="ORF">UCREL1_9634</name>
</gene>
<proteinExistence type="predicted"/>
<keyword evidence="2" id="KW-0648">Protein biosynthesis</keyword>
<dbReference type="OMA" id="ICPESAT"/>
<dbReference type="Pfam" id="PF14492">
    <property type="entry name" value="EFG_III"/>
    <property type="match status" value="1"/>
</dbReference>
<keyword evidence="5" id="KW-0251">Elongation factor</keyword>
<dbReference type="Proteomes" id="UP000012174">
    <property type="component" value="Unassembled WGS sequence"/>
</dbReference>
<dbReference type="InterPro" id="IPR027417">
    <property type="entry name" value="P-loop_NTPase"/>
</dbReference>
<evidence type="ECO:0000313" key="6">
    <source>
        <dbReference type="Proteomes" id="UP000012174"/>
    </source>
</evidence>
<dbReference type="GO" id="GO:0005525">
    <property type="term" value="F:GTP binding"/>
    <property type="evidence" value="ECO:0007669"/>
    <property type="project" value="UniProtKB-KW"/>
</dbReference>
<sequence>MPVLDGAVCVIDGVEGVETHTERVWASAQEFKIPRIIFVNKLDREGASFKKSVQDIGLKLNGIPLVCQIPWWGKDTVKGVADVITGSVVSWSGTRDKPEELTAKVPEGTLKDELGIARERLIEQLCEKDDELLEQWTTLGKDIPDADVKKSIRRVINDGEGSLIPVFAGASLRNIGVVSLLNAVNDYLPSPEDRPELEVRVGQSQQSLSHVLQKPSASKKSQNRIEALASVFKVVNDPRRGMLTFVRVYHGNLRKNTPMWNANLQVFERPLNMMQISAGETIEIPHLSPGQIGAITGLKGARTGDTLLTFGSNKAPQSELASIQVRPPTIPPAVAFIVLEASTPSGVKTLETALHNLSREDPSLRWSKNEKTEQYTLSGMGTLHLEVARDRLEKHYKVDALWGNIAVDYKECLISPTTKHHAVFDKIVAGKAGKAACSVIIEPLEKHHLDNISPIHMERDGNIIQVDILGDKPPFDVEDARRQLMNGAIAALARGPRRNSPMHQCFVQIEFSPVTDFFGPTPASHFVGAANKAVWAALKEAHQQGLIGILEPVMKATIICPESATGAIQHDLHSARGGRVLEVKDMQDTSAREGTEINISDIYAPPDPYEFQTTLRETRQGRLRTLEIVCQVPLAEILDYDNVLRSKTAGRHSLTMSLDTFERVTGPREKALV</sequence>
<dbReference type="Pfam" id="PF00009">
    <property type="entry name" value="GTP_EFTU"/>
    <property type="match status" value="1"/>
</dbReference>
<dbReference type="GO" id="GO:0003924">
    <property type="term" value="F:GTPase activity"/>
    <property type="evidence" value="ECO:0007669"/>
    <property type="project" value="InterPro"/>
</dbReference>
<dbReference type="HOGENOM" id="CLU_002794_4_1_1"/>
<dbReference type="GO" id="GO:0032543">
    <property type="term" value="P:mitochondrial translation"/>
    <property type="evidence" value="ECO:0007669"/>
    <property type="project" value="TreeGrafter"/>
</dbReference>